<keyword evidence="4 7" id="KW-0418">Kinase</keyword>
<accession>A0A1V3NLG3</accession>
<evidence type="ECO:0000256" key="5">
    <source>
        <dbReference type="ARBA" id="ARBA00022840"/>
    </source>
</evidence>
<sequence>MTTITASSAGPVIFGEVLFDCFPDRRVLGGAPFNVAWNLHGLGGNPLFVGAVGDDRPGADVRRIMAAWGMDDSGLQTDPAHPTGTVQVSLEGGEPSYEIVADQAYDHVDRQAALTAIAGREDAILYHGSLALRDTGSRETLAALRDTVRGGVFMDVNLRAPWWDRDTVRELVANSAWVKLNQDELDALGDGDMRSPQDGARALLSRYGLRAVILTRGSEGALVAASDGLVISQPAPPVDGLVDTVGAGDAFSAVVLLGIMEGWGWETILERAARFAAQVCTLRGATTEDRSFYAEQSRAW</sequence>
<dbReference type="Pfam" id="PF00294">
    <property type="entry name" value="PfkB"/>
    <property type="match status" value="1"/>
</dbReference>
<dbReference type="EMBL" id="MVBK01000035">
    <property type="protein sequence ID" value="OOG25718.1"/>
    <property type="molecule type" value="Genomic_DNA"/>
</dbReference>
<evidence type="ECO:0000256" key="4">
    <source>
        <dbReference type="ARBA" id="ARBA00022777"/>
    </source>
</evidence>
<comment type="caution">
    <text evidence="7">The sequence shown here is derived from an EMBL/GenBank/DDBJ whole genome shotgun (WGS) entry which is preliminary data.</text>
</comment>
<keyword evidence="2" id="KW-0808">Transferase</keyword>
<name>A0A1V3NLG3_9GAMM</name>
<dbReference type="PANTHER" id="PTHR43085:SF1">
    <property type="entry name" value="PSEUDOURIDINE KINASE-RELATED"/>
    <property type="match status" value="1"/>
</dbReference>
<dbReference type="InterPro" id="IPR011611">
    <property type="entry name" value="PfkB_dom"/>
</dbReference>
<organism evidence="7 8">
    <name type="scientific">Thioalkalivibrio denitrificans</name>
    <dbReference type="NCBI Taxonomy" id="108003"/>
    <lineage>
        <taxon>Bacteria</taxon>
        <taxon>Pseudomonadati</taxon>
        <taxon>Pseudomonadota</taxon>
        <taxon>Gammaproteobacteria</taxon>
        <taxon>Chromatiales</taxon>
        <taxon>Ectothiorhodospiraceae</taxon>
        <taxon>Thioalkalivibrio</taxon>
    </lineage>
</organism>
<keyword evidence="3" id="KW-0547">Nucleotide-binding</keyword>
<dbReference type="OrthoDB" id="9779730at2"/>
<evidence type="ECO:0000256" key="3">
    <source>
        <dbReference type="ARBA" id="ARBA00022741"/>
    </source>
</evidence>
<evidence type="ECO:0000313" key="7">
    <source>
        <dbReference type="EMBL" id="OOG25718.1"/>
    </source>
</evidence>
<dbReference type="GO" id="GO:0005524">
    <property type="term" value="F:ATP binding"/>
    <property type="evidence" value="ECO:0007669"/>
    <property type="project" value="UniProtKB-KW"/>
</dbReference>
<dbReference type="PANTHER" id="PTHR43085">
    <property type="entry name" value="HEXOKINASE FAMILY MEMBER"/>
    <property type="match status" value="1"/>
</dbReference>
<reference evidence="7 8" key="1">
    <citation type="submission" date="2017-02" db="EMBL/GenBank/DDBJ databases">
        <title>Genomic diversity within the haloalkaliphilic genus Thioalkalivibrio.</title>
        <authorList>
            <person name="Ahn A.-C."/>
            <person name="Meier-Kolthoff J."/>
            <person name="Overmars L."/>
            <person name="Richter M."/>
            <person name="Woyke T."/>
            <person name="Sorokin D.Y."/>
            <person name="Muyzer G."/>
        </authorList>
    </citation>
    <scope>NUCLEOTIDE SEQUENCE [LARGE SCALE GENOMIC DNA]</scope>
    <source>
        <strain evidence="7 8">ALJD</strain>
    </source>
</reference>
<proteinExistence type="inferred from homology"/>
<gene>
    <name evidence="7" type="ORF">B1C78_06355</name>
</gene>
<keyword evidence="5" id="KW-0067">ATP-binding</keyword>
<dbReference type="SUPFAM" id="SSF53613">
    <property type="entry name" value="Ribokinase-like"/>
    <property type="match status" value="1"/>
</dbReference>
<keyword evidence="8" id="KW-1185">Reference proteome</keyword>
<dbReference type="GO" id="GO:0016301">
    <property type="term" value="F:kinase activity"/>
    <property type="evidence" value="ECO:0007669"/>
    <property type="project" value="UniProtKB-KW"/>
</dbReference>
<protein>
    <submittedName>
        <fullName evidence="7">Carbohydrate kinase</fullName>
    </submittedName>
</protein>
<dbReference type="STRING" id="108003.B1C78_06355"/>
<dbReference type="InterPro" id="IPR029056">
    <property type="entry name" value="Ribokinase-like"/>
</dbReference>
<evidence type="ECO:0000256" key="1">
    <source>
        <dbReference type="ARBA" id="ARBA00010688"/>
    </source>
</evidence>
<comment type="similarity">
    <text evidence="1">Belongs to the carbohydrate kinase PfkB family.</text>
</comment>
<dbReference type="Proteomes" id="UP000189462">
    <property type="component" value="Unassembled WGS sequence"/>
</dbReference>
<dbReference type="AlphaFoldDB" id="A0A1V3NLG3"/>
<dbReference type="CDD" id="cd01167">
    <property type="entry name" value="bac_FRK"/>
    <property type="match status" value="1"/>
</dbReference>
<dbReference type="InterPro" id="IPR050306">
    <property type="entry name" value="PfkB_Carbo_kinase"/>
</dbReference>
<evidence type="ECO:0000313" key="8">
    <source>
        <dbReference type="Proteomes" id="UP000189462"/>
    </source>
</evidence>
<dbReference type="Gene3D" id="3.40.1190.20">
    <property type="match status" value="1"/>
</dbReference>
<feature type="domain" description="Carbohydrate kinase PfkB" evidence="6">
    <location>
        <begin position="25"/>
        <end position="287"/>
    </location>
</feature>
<evidence type="ECO:0000259" key="6">
    <source>
        <dbReference type="Pfam" id="PF00294"/>
    </source>
</evidence>
<evidence type="ECO:0000256" key="2">
    <source>
        <dbReference type="ARBA" id="ARBA00022679"/>
    </source>
</evidence>